<protein>
    <recommendedName>
        <fullName evidence="4">Lipoprotein</fullName>
    </recommendedName>
</protein>
<dbReference type="Proteomes" id="UP000753376">
    <property type="component" value="Unassembled WGS sequence"/>
</dbReference>
<dbReference type="EMBL" id="JAHKPV010000001">
    <property type="protein sequence ID" value="MBU2873352.1"/>
    <property type="molecule type" value="Genomic_DNA"/>
</dbReference>
<evidence type="ECO:0000313" key="3">
    <source>
        <dbReference type="Proteomes" id="UP000753376"/>
    </source>
</evidence>
<evidence type="ECO:0008006" key="4">
    <source>
        <dbReference type="Google" id="ProtNLM"/>
    </source>
</evidence>
<keyword evidence="3" id="KW-1185">Reference proteome</keyword>
<sequence>MRCFSFSLLVAALLQAGCSYAGQPLNTEALDAQQRFLQKSVVQTQFSAVVRVYSVSSVAIANSPNMVWHIYRAEIITPIRGRQRGDISYAMAVEKGEETVIPEEPVLLTLCVNNDDALVADFYWPGTGAEFVVTPALIQVAQLAAASSDKGQSQFAMCD</sequence>
<proteinExistence type="predicted"/>
<gene>
    <name evidence="2" type="ORF">KO508_04940</name>
</gene>
<dbReference type="RefSeq" id="WP_216007178.1">
    <property type="nucleotide sequence ID" value="NZ_JAHKPV010000001.1"/>
</dbReference>
<accession>A0ABS6A837</accession>
<name>A0ABS6A837_9GAMM</name>
<feature type="chain" id="PRO_5045993280" description="Lipoprotein" evidence="1">
    <location>
        <begin position="22"/>
        <end position="159"/>
    </location>
</feature>
<organism evidence="2 3">
    <name type="scientific">Marinobacter salexigens</name>
    <dbReference type="NCBI Taxonomy" id="1925763"/>
    <lineage>
        <taxon>Bacteria</taxon>
        <taxon>Pseudomonadati</taxon>
        <taxon>Pseudomonadota</taxon>
        <taxon>Gammaproteobacteria</taxon>
        <taxon>Pseudomonadales</taxon>
        <taxon>Marinobacteraceae</taxon>
        <taxon>Marinobacter</taxon>
    </lineage>
</organism>
<evidence type="ECO:0000313" key="2">
    <source>
        <dbReference type="EMBL" id="MBU2873352.1"/>
    </source>
</evidence>
<feature type="signal peptide" evidence="1">
    <location>
        <begin position="1"/>
        <end position="21"/>
    </location>
</feature>
<evidence type="ECO:0000256" key="1">
    <source>
        <dbReference type="SAM" id="SignalP"/>
    </source>
</evidence>
<comment type="caution">
    <text evidence="2">The sequence shown here is derived from an EMBL/GenBank/DDBJ whole genome shotgun (WGS) entry which is preliminary data.</text>
</comment>
<reference evidence="2 3" key="1">
    <citation type="submission" date="2021-05" db="EMBL/GenBank/DDBJ databases">
        <title>Draft genomes of bacteria isolated from model marine particles.</title>
        <authorList>
            <person name="Datta M.S."/>
            <person name="Schwartzman J.A."/>
            <person name="Enke T.N."/>
            <person name="Saavedra J."/>
            <person name="Cermak N."/>
            <person name="Cordero O.X."/>
        </authorList>
    </citation>
    <scope>NUCLEOTIDE SEQUENCE [LARGE SCALE GENOMIC DNA]</scope>
    <source>
        <strain evidence="2 3">D2M19</strain>
    </source>
</reference>
<keyword evidence="1" id="KW-0732">Signal</keyword>